<keyword evidence="1" id="KW-0808">Transferase</keyword>
<dbReference type="InterPro" id="IPR016135">
    <property type="entry name" value="UBQ-conjugating_enzyme/RWD"/>
</dbReference>
<keyword evidence="2" id="KW-0547">Nucleotide-binding</keyword>
<feature type="compositionally biased region" description="Polar residues" evidence="6">
    <location>
        <begin position="1324"/>
        <end position="1338"/>
    </location>
</feature>
<gene>
    <name evidence="9" type="ORF">TGBR9_319610A</name>
</gene>
<feature type="compositionally biased region" description="Basic and acidic residues" evidence="6">
    <location>
        <begin position="769"/>
        <end position="778"/>
    </location>
</feature>
<feature type="compositionally biased region" description="Polar residues" evidence="6">
    <location>
        <begin position="426"/>
        <end position="436"/>
    </location>
</feature>
<dbReference type="Proteomes" id="UP000244488">
    <property type="component" value="Unassembled WGS sequence"/>
</dbReference>
<feature type="compositionally biased region" description="Low complexity" evidence="6">
    <location>
        <begin position="1350"/>
        <end position="1379"/>
    </location>
</feature>
<feature type="compositionally biased region" description="Basic and acidic residues" evidence="6">
    <location>
        <begin position="520"/>
        <end position="538"/>
    </location>
</feature>
<dbReference type="Pfam" id="PF00069">
    <property type="entry name" value="Pkinase"/>
    <property type="match status" value="1"/>
</dbReference>
<feature type="compositionally biased region" description="Basic and acidic residues" evidence="6">
    <location>
        <begin position="251"/>
        <end position="287"/>
    </location>
</feature>
<keyword evidence="5" id="KW-0652">Protein synthesis inhibitor</keyword>
<feature type="compositionally biased region" description="Basic and acidic residues" evidence="6">
    <location>
        <begin position="499"/>
        <end position="512"/>
    </location>
</feature>
<accession>A0A2T6IT02</accession>
<organism evidence="9 10">
    <name type="scientific">Toxoplasma gondii TgCATBr9</name>
    <dbReference type="NCBI Taxonomy" id="943120"/>
    <lineage>
        <taxon>Eukaryota</taxon>
        <taxon>Sar</taxon>
        <taxon>Alveolata</taxon>
        <taxon>Apicomplexa</taxon>
        <taxon>Conoidasida</taxon>
        <taxon>Coccidia</taxon>
        <taxon>Eucoccidiorida</taxon>
        <taxon>Eimeriorina</taxon>
        <taxon>Sarcocystidae</taxon>
        <taxon>Toxoplasma</taxon>
    </lineage>
</organism>
<evidence type="ECO:0000256" key="6">
    <source>
        <dbReference type="SAM" id="MobiDB-lite"/>
    </source>
</evidence>
<feature type="region of interest" description="Disordered" evidence="6">
    <location>
        <begin position="667"/>
        <end position="687"/>
    </location>
</feature>
<dbReference type="GO" id="GO:0005829">
    <property type="term" value="C:cytosol"/>
    <property type="evidence" value="ECO:0007669"/>
    <property type="project" value="TreeGrafter"/>
</dbReference>
<dbReference type="InterPro" id="IPR006575">
    <property type="entry name" value="RWD_dom"/>
</dbReference>
<evidence type="ECO:0000256" key="2">
    <source>
        <dbReference type="ARBA" id="ARBA00022741"/>
    </source>
</evidence>
<feature type="compositionally biased region" description="Basic and acidic residues" evidence="6">
    <location>
        <begin position="214"/>
        <end position="223"/>
    </location>
</feature>
<reference evidence="9 10" key="1">
    <citation type="journal article" date="2016" name="Nat. Commun.">
        <title>Local admixture of amplified and diversified secreted pathogenesis determinants shapes mosaic Toxoplasma gondii genomes.</title>
        <authorList>
            <person name="Lorenzi H."/>
            <person name="Khan A."/>
            <person name="Behnke M.S."/>
            <person name="Namasivayam S."/>
            <person name="Swapna L.S."/>
            <person name="Hadjithomas M."/>
            <person name="Karamycheva S."/>
            <person name="Pinney D."/>
            <person name="Brunk B.P."/>
            <person name="Ajioka J.W."/>
            <person name="Ajzenberg D."/>
            <person name="Boothroyd J.C."/>
            <person name="Boyle J.P."/>
            <person name="Darde M.L."/>
            <person name="Diaz-Miranda M.A."/>
            <person name="Dubey J.P."/>
            <person name="Fritz H.M."/>
            <person name="Gennari S.M."/>
            <person name="Gregory B.D."/>
            <person name="Kim K."/>
            <person name="Saeij J.P."/>
            <person name="Su C."/>
            <person name="White M.W."/>
            <person name="Zhu X.Q."/>
            <person name="Howe D.K."/>
            <person name="Rosenthal B.M."/>
            <person name="Grigg M.E."/>
            <person name="Parkinson J."/>
            <person name="Liu L."/>
            <person name="Kissinger J.C."/>
            <person name="Roos D.S."/>
            <person name="Sibley L.D."/>
        </authorList>
    </citation>
    <scope>NUCLEOTIDE SEQUENCE [LARGE SCALE GENOMIC DNA]</scope>
    <source>
        <strain evidence="9 10">TgCATBr9</strain>
    </source>
</reference>
<feature type="compositionally biased region" description="Low complexity" evidence="6">
    <location>
        <begin position="41"/>
        <end position="62"/>
    </location>
</feature>
<dbReference type="PANTHER" id="PTHR11042:SF136">
    <property type="entry name" value="EIF-2-ALPHA KINASE GCN2"/>
    <property type="match status" value="1"/>
</dbReference>
<evidence type="ECO:0000256" key="4">
    <source>
        <dbReference type="ARBA" id="ARBA00022840"/>
    </source>
</evidence>
<dbReference type="PROSITE" id="PS50908">
    <property type="entry name" value="RWD"/>
    <property type="match status" value="1"/>
</dbReference>
<feature type="compositionally biased region" description="Polar residues" evidence="6">
    <location>
        <begin position="1799"/>
        <end position="1813"/>
    </location>
</feature>
<proteinExistence type="predicted"/>
<feature type="region of interest" description="Disordered" evidence="6">
    <location>
        <begin position="757"/>
        <end position="897"/>
    </location>
</feature>
<name>A0A2T6IT02_TOXGO</name>
<dbReference type="EMBL" id="AFHV02001667">
    <property type="protein sequence ID" value="PUA88484.1"/>
    <property type="molecule type" value="Genomic_DNA"/>
</dbReference>
<feature type="compositionally biased region" description="Low complexity" evidence="6">
    <location>
        <begin position="85"/>
        <end position="104"/>
    </location>
</feature>
<evidence type="ECO:0000256" key="3">
    <source>
        <dbReference type="ARBA" id="ARBA00022777"/>
    </source>
</evidence>
<dbReference type="PROSITE" id="PS50011">
    <property type="entry name" value="PROTEIN_KINASE_DOM"/>
    <property type="match status" value="1"/>
</dbReference>
<dbReference type="GO" id="GO:0005524">
    <property type="term" value="F:ATP binding"/>
    <property type="evidence" value="ECO:0007669"/>
    <property type="project" value="UniProtKB-KW"/>
</dbReference>
<protein>
    <submittedName>
        <fullName evidence="9">eIF2 kinase IF2K-D (Incomplete catalytic triad)</fullName>
    </submittedName>
</protein>
<feature type="compositionally biased region" description="Low complexity" evidence="6">
    <location>
        <begin position="130"/>
        <end position="145"/>
    </location>
</feature>
<dbReference type="VEuPathDB" id="ToxoDB:TGBR9_319610A"/>
<dbReference type="GO" id="GO:0005634">
    <property type="term" value="C:nucleus"/>
    <property type="evidence" value="ECO:0007669"/>
    <property type="project" value="TreeGrafter"/>
</dbReference>
<feature type="compositionally biased region" description="Basic residues" evidence="6">
    <location>
        <begin position="63"/>
        <end position="74"/>
    </location>
</feature>
<feature type="compositionally biased region" description="Basic and acidic residues" evidence="6">
    <location>
        <begin position="314"/>
        <end position="366"/>
    </location>
</feature>
<dbReference type="InterPro" id="IPR000719">
    <property type="entry name" value="Prot_kinase_dom"/>
</dbReference>
<feature type="compositionally biased region" description="Low complexity" evidence="6">
    <location>
        <begin position="782"/>
        <end position="796"/>
    </location>
</feature>
<dbReference type="SUPFAM" id="SSF56112">
    <property type="entry name" value="Protein kinase-like (PK-like)"/>
    <property type="match status" value="1"/>
</dbReference>
<feature type="region of interest" description="Disordered" evidence="6">
    <location>
        <begin position="1083"/>
        <end position="1104"/>
    </location>
</feature>
<dbReference type="GO" id="GO:0017148">
    <property type="term" value="P:negative regulation of translation"/>
    <property type="evidence" value="ECO:0007669"/>
    <property type="project" value="UniProtKB-KW"/>
</dbReference>
<dbReference type="Gene3D" id="3.30.200.20">
    <property type="entry name" value="Phosphorylase Kinase, domain 1"/>
    <property type="match status" value="1"/>
</dbReference>
<dbReference type="PANTHER" id="PTHR11042">
    <property type="entry name" value="EUKARYOTIC TRANSLATION INITIATION FACTOR 2-ALPHA KINASE EIF2-ALPHA KINASE -RELATED"/>
    <property type="match status" value="1"/>
</dbReference>
<evidence type="ECO:0000313" key="10">
    <source>
        <dbReference type="Proteomes" id="UP000244488"/>
    </source>
</evidence>
<feature type="domain" description="RWD" evidence="8">
    <location>
        <begin position="893"/>
        <end position="999"/>
    </location>
</feature>
<feature type="compositionally biased region" description="Basic and acidic residues" evidence="6">
    <location>
        <begin position="453"/>
        <end position="468"/>
    </location>
</feature>
<dbReference type="InterPro" id="IPR050339">
    <property type="entry name" value="CC_SR_Kinase"/>
</dbReference>
<evidence type="ECO:0000256" key="1">
    <source>
        <dbReference type="ARBA" id="ARBA00022679"/>
    </source>
</evidence>
<feature type="region of interest" description="Disordered" evidence="6">
    <location>
        <begin position="1"/>
        <end position="628"/>
    </location>
</feature>
<dbReference type="GO" id="GO:0004694">
    <property type="term" value="F:eukaryotic translation initiation factor 2alpha kinase activity"/>
    <property type="evidence" value="ECO:0007669"/>
    <property type="project" value="TreeGrafter"/>
</dbReference>
<feature type="region of interest" description="Disordered" evidence="6">
    <location>
        <begin position="1264"/>
        <end position="1387"/>
    </location>
</feature>
<dbReference type="SMART" id="SM00220">
    <property type="entry name" value="S_TKc"/>
    <property type="match status" value="1"/>
</dbReference>
<evidence type="ECO:0000256" key="5">
    <source>
        <dbReference type="ARBA" id="ARBA00023193"/>
    </source>
</evidence>
<feature type="domain" description="Protein kinase" evidence="7">
    <location>
        <begin position="1395"/>
        <end position="1744"/>
    </location>
</feature>
<evidence type="ECO:0000259" key="7">
    <source>
        <dbReference type="PROSITE" id="PS50011"/>
    </source>
</evidence>
<feature type="compositionally biased region" description="Acidic residues" evidence="6">
    <location>
        <begin position="759"/>
        <end position="768"/>
    </location>
</feature>
<sequence>MRIGTETPRGGTRAASEEDGDDGSWTLVASKRRRPPPRTPPGLASASQARSARGRAAASLSNRARRSLSQRSRRPRQEARPHGSPPCALSASAAAGSAETVGASGEDRDAGLRGGAQEQGTARDLREQWPELAAAAQAGWGESAPPRATSSWATVAAGSCGSARAPVGQALRPCLSTPTGREAPPANVPGQAPCGVAEPRRPGAKASAPSGSSRRQEMPREVPTRPQTARGPGEAATASGLVLGRSSKGPRGGETEGRRRSLGEERRESDGKAEGKGARKPQLDRAGGKTQHRGSPEEGREKAGGLVETNGEAAEAKRGPSKKEHPDKVAEEARMQEESKGTQGGKQDRQPGRKLSGEKKRVETSHTEPAGAAGLPSTAGIRQKAPSGHRTSADEALKPRCAVSSSALASPLSSMSPTGPAAQSPLPASSRGTTSAKPPVGAPMSVSACRPKLVSDKDLRATLEDTEKAVSAPTPRGAGGAGPERETDAACRASAACGEAEKVSSDEQRDGAKALGKGGKKAEVKTNARGKEAKRADGGEAEGSGKTQEKRERSALRPTERPGKVPETQGEEGERGTLSGGREEEGEALASFTEEEKKNQSQEPPAAGLRFLCQCEQGDSATEEQEEDEVRAMDAMYTPVKILQPGFLSATFLAELHDPLLDFCPPSPHAPALPDRDRGNAEPAGSTDDLVLALPADFLSGKNQSVSPVLTRRLSRAGVADQGAPHPKAETPEVFNLRACPWLLRLSVSGCGFCALSGEESEEEETEENDAKGEKESRNCASPSRSSPELSQSPRPGALNAAAGASPSTEPPASAVLDKEQTHASWTDPIPIREPFLHSSPSTTADIFPLDAQGSSGRLSPSSTLTPSGPVSAPSRSPVSSPSPDGTATQETRDAGATAETALSQRCQLCSGECDVECVRYLFRVLSETQRAFFAVVDVLLPRNYPAGPPYVAVGLSHAVPRTEVQRLLRDLREEFEASKGEVVLYRLCLQLQSFMAELSSTSCFSNLWEEMHFKERQRRHLLLREQHLIHQSLKARQGLLSHPFGPFAGRLNDERRAAPLGSSETRHSYRYAATPSLADSVDDSGLVGSRAPGGGPCQADRGAQGSYADLATAVGAGPLKRAGSSRGDLERDLADSVPGSANGGQFAGRLAALDRFGEQRGENAFTFQAAVKARMRRILDDRRQEPFDNDPSLQYSRSVAWAADDEASFYWEDEDDEEVSDFLDLEEDYVDIQSSFYASPSNSRRRASHRRWISQFRRCRSAVTSQPSPISGAFGLEVEPQKKSEGPPSLARDSEVPAASQALSGEKGGGDSEPGVLEKESAQALSGQAGVPSSTLAGKTPEAKKQSDSDAGAQAGSGALGSTGARDGAAAGDAETTAPPSGLSESLCVAGAAGREERRRGAGSFRSLLLSSQRTTRYQRDFIQLDVLSSRERYRIALVYHIIDKHKYIVKQIFIPCGPVSLLARLSPGTEAGRRRKQLQGLELVESALRQVTLLCALQHPYIMRYHQAWTQYHTAAALAATSGEGGDPPNAMPVSDLGDAPESGEEPCIGVYVQMEFCERSLEDEIEKRTVLHWDSQQIWTLFRQTLEALVYIHRNRVCHLSLKPSNVFLEPDAYGYNVKLGDFGITSLFSIVHNVHSPISRLYTAPELLGAADRKFASLTMRDADKADMYSLGVLFAEMWGRHEMFGRSCSRIEFLTSLVKERNLQQLNVPSAAVKIIKHLLSPNPGDRPSSMTLLQSSLLPPAVEEDLFKAFLLRLRTQVQSRSATPPLRDSSLSPASRKKTDPRKKNLDKGRSSLASTAQTEGLQSHTPHGAPGLAGEVLKIFFRRQFDSASATLFFSDFLVRPRTVFRMRTPFSKIWAFTSCFTVLYLHV</sequence>
<keyword evidence="3 9" id="KW-0418">Kinase</keyword>
<feature type="compositionally biased region" description="Low complexity" evidence="6">
    <location>
        <begin position="204"/>
        <end position="213"/>
    </location>
</feature>
<feature type="compositionally biased region" description="Low complexity" evidence="6">
    <location>
        <begin position="854"/>
        <end position="884"/>
    </location>
</feature>
<feature type="compositionally biased region" description="Basic and acidic residues" evidence="6">
    <location>
        <begin position="294"/>
        <end position="303"/>
    </location>
</feature>
<dbReference type="Gene3D" id="1.10.510.10">
    <property type="entry name" value="Transferase(Phosphotransferase) domain 1"/>
    <property type="match status" value="1"/>
</dbReference>
<dbReference type="Gene3D" id="3.10.110.10">
    <property type="entry name" value="Ubiquitin Conjugating Enzyme"/>
    <property type="match status" value="1"/>
</dbReference>
<comment type="caution">
    <text evidence="9">The sequence shown here is derived from an EMBL/GenBank/DDBJ whole genome shotgun (WGS) entry which is preliminary data.</text>
</comment>
<keyword evidence="4" id="KW-0067">ATP-binding</keyword>
<dbReference type="SUPFAM" id="SSF54495">
    <property type="entry name" value="UBC-like"/>
    <property type="match status" value="1"/>
</dbReference>
<dbReference type="Pfam" id="PF05773">
    <property type="entry name" value="RWD"/>
    <property type="match status" value="1"/>
</dbReference>
<feature type="region of interest" description="Disordered" evidence="6">
    <location>
        <begin position="1767"/>
        <end position="1817"/>
    </location>
</feature>
<dbReference type="InterPro" id="IPR011009">
    <property type="entry name" value="Kinase-like_dom_sf"/>
</dbReference>
<evidence type="ECO:0000313" key="9">
    <source>
        <dbReference type="EMBL" id="PUA88484.1"/>
    </source>
</evidence>
<feature type="compositionally biased region" description="Low complexity" evidence="6">
    <location>
        <begin position="404"/>
        <end position="417"/>
    </location>
</feature>
<evidence type="ECO:0000259" key="8">
    <source>
        <dbReference type="PROSITE" id="PS50908"/>
    </source>
</evidence>
<feature type="compositionally biased region" description="Basic and acidic residues" evidence="6">
    <location>
        <begin position="547"/>
        <end position="564"/>
    </location>
</feature>